<dbReference type="SUPFAM" id="SSF53098">
    <property type="entry name" value="Ribonuclease H-like"/>
    <property type="match status" value="1"/>
</dbReference>
<sequence length="951" mass="108865">TNVKCHVLPEITHNLPNSTIDVTSWNLPSNIVLADPTFYQPGQIDILMGIELFYNIIEEGLIKLPYHKTMLQKTNLGWIVSGYQEAAIHHNADPFNALHACTIEDQVAKFWELESCQSKQGMSLEETSCEDHFLNTYNRDSTGRFIVRLPTKPNVINKLGDSFLTAEKRLQQLNNRFIRNPDLKKAYKILHNIPKNLHDEKTILQLDDASKPIKTLGLKWDTKQDIFIIDAPQWKETSNITKRSVLSDTSRLFDPLGLVGPVVLLAKLYLQDLWKEQISWDELLSSELQQHGSCLQVNQHASSYTAFVMHPNVLMERTNPIFVSCSSYTKLQQRIAWIRRFLFNIKPATKKKNLTPYLSLQELHEATKCLVRLAQGEVFVAELASLRKFGQVDPNSRLKSLTPYLKDDLLHVGGRLRHADKTSTYLARRTSSYSTNRQTLSSFSVARRTTVADIVNAREILAATSQEFSSSSNSFLHKLFPMPTHYPRTTDGRLTSRTQFLRRLWKRWSSDYLSGLHPKTKWTRQRDNIKIGTMVLVKEDNLPPLKWCLGRVTEVIKGADGNKKNLTPYLSLQELHEATKCLVRLAQGEVFVAELASLRKFGQVDPNSRLKSLTPYLKDDLLHVGGRLRHADVSESRKHPLILPAGHPLTLLIAKHYHHSLLHAGPQLLISSMREKFWPLRARNLARRVIHSCISCFRCRPTTLEQLMGDLPRERVTPTMPFLRTVQLAKQFQNQQWQQAVTKSCSQEGIEFKFIPPRSPNFGGLWEAAVKSFKTHLKPTIGNTILTYEELTTLLTQIEACLNSRPLTPLSSDPNDFEALTPAHFLIHRSLVGLAEPSYETLPTNRLDRFQQTQEFLRRLWKRWSSDYLSGLHPKTKWTRQRDNIKLGTMVLVKEDNLPPLKWCLGRVTEVIKGADGNVRVVLIKTKDGEFKRSISKLCILPINEMTNTDC</sequence>
<feature type="domain" description="DUF5641" evidence="2">
    <location>
        <begin position="498"/>
        <end position="566"/>
    </location>
</feature>
<keyword evidence="4" id="KW-1185">Reference proteome</keyword>
<dbReference type="InterPro" id="IPR012337">
    <property type="entry name" value="RNaseH-like_sf"/>
</dbReference>
<feature type="domain" description="Integrase zinc-binding" evidence="1">
    <location>
        <begin position="649"/>
        <end position="701"/>
    </location>
</feature>
<dbReference type="PANTHER" id="PTHR47331">
    <property type="entry name" value="PHD-TYPE DOMAIN-CONTAINING PROTEIN"/>
    <property type="match status" value="1"/>
</dbReference>
<evidence type="ECO:0008006" key="5">
    <source>
        <dbReference type="Google" id="ProtNLM"/>
    </source>
</evidence>
<dbReference type="InterPro" id="IPR040676">
    <property type="entry name" value="DUF5641"/>
</dbReference>
<dbReference type="InterPro" id="IPR036397">
    <property type="entry name" value="RNaseH_sf"/>
</dbReference>
<dbReference type="InterPro" id="IPR041588">
    <property type="entry name" value="Integrase_H2C2"/>
</dbReference>
<evidence type="ECO:0000313" key="4">
    <source>
        <dbReference type="Proteomes" id="UP000075920"/>
    </source>
</evidence>
<dbReference type="Proteomes" id="UP000075920">
    <property type="component" value="Unassembled WGS sequence"/>
</dbReference>
<dbReference type="AlphaFoldDB" id="A0A182WG73"/>
<dbReference type="Pfam" id="PF17921">
    <property type="entry name" value="Integrase_H2C2"/>
    <property type="match status" value="1"/>
</dbReference>
<dbReference type="GO" id="GO:0003676">
    <property type="term" value="F:nucleic acid binding"/>
    <property type="evidence" value="ECO:0007669"/>
    <property type="project" value="InterPro"/>
</dbReference>
<reference evidence="3" key="2">
    <citation type="submission" date="2020-05" db="UniProtKB">
        <authorList>
            <consortium name="EnsemblMetazoa"/>
        </authorList>
    </citation>
    <scope>IDENTIFICATION</scope>
    <source>
        <strain evidence="3">MINIMUS1</strain>
    </source>
</reference>
<evidence type="ECO:0000259" key="1">
    <source>
        <dbReference type="Pfam" id="PF17921"/>
    </source>
</evidence>
<dbReference type="Gene3D" id="3.30.420.10">
    <property type="entry name" value="Ribonuclease H-like superfamily/Ribonuclease H"/>
    <property type="match status" value="1"/>
</dbReference>
<organism evidence="3 4">
    <name type="scientific">Anopheles minimus</name>
    <dbReference type="NCBI Taxonomy" id="112268"/>
    <lineage>
        <taxon>Eukaryota</taxon>
        <taxon>Metazoa</taxon>
        <taxon>Ecdysozoa</taxon>
        <taxon>Arthropoda</taxon>
        <taxon>Hexapoda</taxon>
        <taxon>Insecta</taxon>
        <taxon>Pterygota</taxon>
        <taxon>Neoptera</taxon>
        <taxon>Endopterygota</taxon>
        <taxon>Diptera</taxon>
        <taxon>Nematocera</taxon>
        <taxon>Culicoidea</taxon>
        <taxon>Culicidae</taxon>
        <taxon>Anophelinae</taxon>
        <taxon>Anopheles</taxon>
    </lineage>
</organism>
<protein>
    <recommendedName>
        <fullName evidence="5">DUF5641 domain-containing protein</fullName>
    </recommendedName>
</protein>
<dbReference type="EnsemblMetazoa" id="AMIN009371-RA">
    <property type="protein sequence ID" value="AMIN009371-PA"/>
    <property type="gene ID" value="AMIN009371"/>
</dbReference>
<name>A0A182WG73_9DIPT</name>
<proteinExistence type="predicted"/>
<dbReference type="PANTHER" id="PTHR47331:SF1">
    <property type="entry name" value="GAG-LIKE PROTEIN"/>
    <property type="match status" value="1"/>
</dbReference>
<evidence type="ECO:0000259" key="2">
    <source>
        <dbReference type="Pfam" id="PF18701"/>
    </source>
</evidence>
<reference evidence="4" key="1">
    <citation type="submission" date="2013-03" db="EMBL/GenBank/DDBJ databases">
        <title>The Genome Sequence of Anopheles minimus MINIMUS1.</title>
        <authorList>
            <consortium name="The Broad Institute Genomics Platform"/>
            <person name="Neafsey D.E."/>
            <person name="Walton C."/>
            <person name="Walker B."/>
            <person name="Young S.K."/>
            <person name="Zeng Q."/>
            <person name="Gargeya S."/>
            <person name="Fitzgerald M."/>
            <person name="Haas B."/>
            <person name="Abouelleil A."/>
            <person name="Allen A.W."/>
            <person name="Alvarado L."/>
            <person name="Arachchi H.M."/>
            <person name="Berlin A.M."/>
            <person name="Chapman S.B."/>
            <person name="Gainer-Dewar J."/>
            <person name="Goldberg J."/>
            <person name="Griggs A."/>
            <person name="Gujja S."/>
            <person name="Hansen M."/>
            <person name="Howarth C."/>
            <person name="Imamovic A."/>
            <person name="Ireland A."/>
            <person name="Larimer J."/>
            <person name="McCowan C."/>
            <person name="Murphy C."/>
            <person name="Pearson M."/>
            <person name="Poon T.W."/>
            <person name="Priest M."/>
            <person name="Roberts A."/>
            <person name="Saif S."/>
            <person name="Shea T."/>
            <person name="Sisk P."/>
            <person name="Sykes S."/>
            <person name="Wortman J."/>
            <person name="Nusbaum C."/>
            <person name="Birren B."/>
        </authorList>
    </citation>
    <scope>NUCLEOTIDE SEQUENCE [LARGE SCALE GENOMIC DNA]</scope>
    <source>
        <strain evidence="4">MINIMUS1</strain>
    </source>
</reference>
<evidence type="ECO:0000313" key="3">
    <source>
        <dbReference type="EnsemblMetazoa" id="AMIN009371-PA"/>
    </source>
</evidence>
<feature type="domain" description="DUF5641" evidence="2">
    <location>
        <begin position="849"/>
        <end position="941"/>
    </location>
</feature>
<dbReference type="STRING" id="112268.A0A182WG73"/>
<dbReference type="InterPro" id="IPR008042">
    <property type="entry name" value="Retrotrans_Pao"/>
</dbReference>
<dbReference type="VEuPathDB" id="VectorBase:AMIN009371"/>
<accession>A0A182WG73</accession>
<dbReference type="Pfam" id="PF05380">
    <property type="entry name" value="Peptidase_A17"/>
    <property type="match status" value="1"/>
</dbReference>
<dbReference type="Pfam" id="PF18701">
    <property type="entry name" value="DUF5641"/>
    <property type="match status" value="2"/>
</dbReference>